<evidence type="ECO:0000259" key="1">
    <source>
        <dbReference type="SMART" id="SM01001"/>
    </source>
</evidence>
<reference evidence="2" key="1">
    <citation type="journal article" date="2014" name="Genome Biol. Evol.">
        <title>Pangenome evidence for extensive interdomain horizontal transfer affecting lineage core and shell genes in uncultured planktonic thaumarchaeota and euryarchaeota.</title>
        <authorList>
            <person name="Deschamps P."/>
            <person name="Zivanovic Y."/>
            <person name="Moreira D."/>
            <person name="Rodriguez-Valera F."/>
            <person name="Lopez-Garcia P."/>
        </authorList>
    </citation>
    <scope>NUCLEOTIDE SEQUENCE</scope>
</reference>
<feature type="domain" description="PurE" evidence="1">
    <location>
        <begin position="1"/>
        <end position="110"/>
    </location>
</feature>
<dbReference type="AlphaFoldDB" id="A0A075FXM0"/>
<dbReference type="InterPro" id="IPR039476">
    <property type="entry name" value="P2CMN_synthase_LarB"/>
</dbReference>
<dbReference type="InterPro" id="IPR000031">
    <property type="entry name" value="PurE_dom"/>
</dbReference>
<dbReference type="SUPFAM" id="SSF52255">
    <property type="entry name" value="N5-CAIR mutase (phosphoribosylaminoimidazole carboxylase, PurE)"/>
    <property type="match status" value="1"/>
</dbReference>
<sequence length="129" mass="13202">MNCSSISIYDVGIAGLHRIFPVLKQFVEEEVDVIIVVAGMEGALASIVSSIADVPVIGVPTSIGYGYGEKGVAALASMLQSCSLGLTVVNIDNGVGAGAAAANIASRIKIILNVNYSQVCKFAANTKSN</sequence>
<dbReference type="EMBL" id="KF900421">
    <property type="protein sequence ID" value="AIE94362.1"/>
    <property type="molecule type" value="Genomic_DNA"/>
</dbReference>
<dbReference type="PANTHER" id="PTHR43064">
    <property type="entry name" value="PHOSPHORIBOSYLAMINOIMIDAZOLE CARBOXYLASE-RELATED"/>
    <property type="match status" value="1"/>
</dbReference>
<dbReference type="Gene3D" id="3.40.50.1970">
    <property type="match status" value="1"/>
</dbReference>
<dbReference type="PANTHER" id="PTHR43064:SF1">
    <property type="entry name" value="SLL1489 PROTEIN"/>
    <property type="match status" value="1"/>
</dbReference>
<dbReference type="GO" id="GO:0016787">
    <property type="term" value="F:hydrolase activity"/>
    <property type="evidence" value="ECO:0007669"/>
    <property type="project" value="InterPro"/>
</dbReference>
<dbReference type="GO" id="GO:0006189">
    <property type="term" value="P:'de novo' IMP biosynthetic process"/>
    <property type="evidence" value="ECO:0007669"/>
    <property type="project" value="InterPro"/>
</dbReference>
<dbReference type="SMART" id="SM01001">
    <property type="entry name" value="AIRC"/>
    <property type="match status" value="1"/>
</dbReference>
<proteinExistence type="predicted"/>
<evidence type="ECO:0000313" key="2">
    <source>
        <dbReference type="EMBL" id="AIE94362.1"/>
    </source>
</evidence>
<organism evidence="2">
    <name type="scientific">uncultured marine thaumarchaeote AD1000_45_G09</name>
    <dbReference type="NCBI Taxonomy" id="1455919"/>
    <lineage>
        <taxon>Archaea</taxon>
        <taxon>Nitrososphaerota</taxon>
        <taxon>environmental samples</taxon>
    </lineage>
</organism>
<dbReference type="Pfam" id="PF00731">
    <property type="entry name" value="AIRC"/>
    <property type="match status" value="1"/>
</dbReference>
<name>A0A075FXM0_9ARCH</name>
<protein>
    <submittedName>
        <fullName evidence="2">1-(5-phosphoribosyl)-5-amino-4-imidazole-carboxylate (AIR) carboxylase</fullName>
    </submittedName>
</protein>
<accession>A0A075FXM0</accession>